<feature type="transmembrane region" description="Helical" evidence="8">
    <location>
        <begin position="92"/>
        <end position="117"/>
    </location>
</feature>
<comment type="similarity">
    <text evidence="2">Belongs to the autoinducer-2 exporter (AI-2E) (TC 2.A.86) family.</text>
</comment>
<feature type="transmembrane region" description="Helical" evidence="8">
    <location>
        <begin position="261"/>
        <end position="280"/>
    </location>
</feature>
<dbReference type="Pfam" id="PF01594">
    <property type="entry name" value="AI-2E_transport"/>
    <property type="match status" value="1"/>
</dbReference>
<feature type="transmembrane region" description="Helical" evidence="8">
    <location>
        <begin position="168"/>
        <end position="197"/>
    </location>
</feature>
<feature type="transmembrane region" description="Helical" evidence="8">
    <location>
        <begin position="35"/>
        <end position="53"/>
    </location>
</feature>
<feature type="transmembrane region" description="Helical" evidence="8">
    <location>
        <begin position="287"/>
        <end position="309"/>
    </location>
</feature>
<keyword evidence="4" id="KW-1003">Cell membrane</keyword>
<dbReference type="Proteomes" id="UP001220064">
    <property type="component" value="Chromosome"/>
</dbReference>
<keyword evidence="5 8" id="KW-0812">Transmembrane</keyword>
<comment type="subcellular location">
    <subcellularLocation>
        <location evidence="1">Cell membrane</location>
        <topology evidence="1">Multi-pass membrane protein</topology>
    </subcellularLocation>
</comment>
<evidence type="ECO:0000256" key="1">
    <source>
        <dbReference type="ARBA" id="ARBA00004651"/>
    </source>
</evidence>
<keyword evidence="7 8" id="KW-0472">Membrane</keyword>
<protein>
    <submittedName>
        <fullName evidence="9">Pheromone autoinducer 2 transporter</fullName>
    </submittedName>
</protein>
<feature type="transmembrane region" description="Helical" evidence="8">
    <location>
        <begin position="59"/>
        <end position="80"/>
    </location>
</feature>
<organism evidence="9 10">
    <name type="scientific">Corynebacterium massiliense DSM 45435</name>
    <dbReference type="NCBI Taxonomy" id="1121364"/>
    <lineage>
        <taxon>Bacteria</taxon>
        <taxon>Bacillati</taxon>
        <taxon>Actinomycetota</taxon>
        <taxon>Actinomycetes</taxon>
        <taxon>Mycobacteriales</taxon>
        <taxon>Corynebacteriaceae</taxon>
        <taxon>Corynebacterium</taxon>
    </lineage>
</organism>
<evidence type="ECO:0000256" key="8">
    <source>
        <dbReference type="SAM" id="Phobius"/>
    </source>
</evidence>
<keyword evidence="3" id="KW-0813">Transport</keyword>
<evidence type="ECO:0000256" key="4">
    <source>
        <dbReference type="ARBA" id="ARBA00022475"/>
    </source>
</evidence>
<evidence type="ECO:0000256" key="6">
    <source>
        <dbReference type="ARBA" id="ARBA00022989"/>
    </source>
</evidence>
<dbReference type="PANTHER" id="PTHR21716:SF53">
    <property type="entry name" value="PERMEASE PERM-RELATED"/>
    <property type="match status" value="1"/>
</dbReference>
<evidence type="ECO:0000256" key="7">
    <source>
        <dbReference type="ARBA" id="ARBA00023136"/>
    </source>
</evidence>
<accession>A0ABY7U9R0</accession>
<sequence length="463" mass="49440">MVCVNQHEDLDSISPHPPGDQVDRSVVVGEVVKSAALWSVRLVLIGAMLYLAAQLVGNFWQGILPVVLALIVCTVLSPVAQGLRKIGLPSALAAILTVLGAFGLVGALIAVIAPSFARQSQSLYLQSVEGIQRLQIWAQGPPLNLNSEDMGSYVDEIASWLQQRAGNIAGSVFTGIGTATSIVITLFIVTVLTFFFLKDGDRFLPWLRRATGRRTGWHLTELLTRGWKTLGGFIRAQALVSLVDAVFIGLGLLLIGVPLALTLAIITFIAGFIPLIGAIVAGALSVLIALVSLGFTQALLVLGLVLLVQQLEGNILSPWLQSKAMDLHPVIVLVSVTVGSALFNLVGAFLAVPAAAMVAVGYRYFQDQMMLQSGEKRVDDIHFVTSAGYLAGRYSEAQGEHRRAVWRQAPEQAASAAAAEDLVSEDKPLTDEVNIDMDAAPTSTDTGSNWAKEALDTLFGKRR</sequence>
<evidence type="ECO:0000256" key="2">
    <source>
        <dbReference type="ARBA" id="ARBA00009773"/>
    </source>
</evidence>
<gene>
    <name evidence="9" type="ORF">CMASS_03850</name>
</gene>
<name>A0ABY7U9R0_9CORY</name>
<dbReference type="EMBL" id="CP063189">
    <property type="protein sequence ID" value="WCZ32222.1"/>
    <property type="molecule type" value="Genomic_DNA"/>
</dbReference>
<keyword evidence="6 8" id="KW-1133">Transmembrane helix</keyword>
<keyword evidence="10" id="KW-1185">Reference proteome</keyword>
<feature type="transmembrane region" description="Helical" evidence="8">
    <location>
        <begin position="329"/>
        <end position="362"/>
    </location>
</feature>
<reference evidence="9 10" key="1">
    <citation type="submission" date="2020-10" db="EMBL/GenBank/DDBJ databases">
        <title>Complete genome sequence of Corynebacterium massiliense DSM 45435, type strain of Corynebacterium massiliense.</title>
        <authorList>
            <person name="Busche T."/>
            <person name="Kalinowski J."/>
            <person name="Ruckert C."/>
        </authorList>
    </citation>
    <scope>NUCLEOTIDE SEQUENCE [LARGE SCALE GENOMIC DNA]</scope>
    <source>
        <strain evidence="9 10">DSM 45435</strain>
    </source>
</reference>
<dbReference type="InterPro" id="IPR002549">
    <property type="entry name" value="AI-2E-like"/>
</dbReference>
<evidence type="ECO:0000256" key="3">
    <source>
        <dbReference type="ARBA" id="ARBA00022448"/>
    </source>
</evidence>
<evidence type="ECO:0000313" key="9">
    <source>
        <dbReference type="EMBL" id="WCZ32222.1"/>
    </source>
</evidence>
<feature type="transmembrane region" description="Helical" evidence="8">
    <location>
        <begin position="233"/>
        <end position="255"/>
    </location>
</feature>
<proteinExistence type="inferred from homology"/>
<evidence type="ECO:0000313" key="10">
    <source>
        <dbReference type="Proteomes" id="UP001220064"/>
    </source>
</evidence>
<dbReference type="PANTHER" id="PTHR21716">
    <property type="entry name" value="TRANSMEMBRANE PROTEIN"/>
    <property type="match status" value="1"/>
</dbReference>
<evidence type="ECO:0000256" key="5">
    <source>
        <dbReference type="ARBA" id="ARBA00022692"/>
    </source>
</evidence>